<organism evidence="1 2">
    <name type="scientific">Massilia jejuensis</name>
    <dbReference type="NCBI Taxonomy" id="648894"/>
    <lineage>
        <taxon>Bacteria</taxon>
        <taxon>Pseudomonadati</taxon>
        <taxon>Pseudomonadota</taxon>
        <taxon>Betaproteobacteria</taxon>
        <taxon>Burkholderiales</taxon>
        <taxon>Oxalobacteraceae</taxon>
        <taxon>Telluria group</taxon>
        <taxon>Massilia</taxon>
    </lineage>
</organism>
<dbReference type="EMBL" id="JBHSMS010000056">
    <property type="protein sequence ID" value="MFC5512835.1"/>
    <property type="molecule type" value="Genomic_DNA"/>
</dbReference>
<comment type="caution">
    <text evidence="1">The sequence shown here is derived from an EMBL/GenBank/DDBJ whole genome shotgun (WGS) entry which is preliminary data.</text>
</comment>
<reference evidence="2" key="1">
    <citation type="journal article" date="2019" name="Int. J. Syst. Evol. Microbiol.">
        <title>The Global Catalogue of Microorganisms (GCM) 10K type strain sequencing project: providing services to taxonomists for standard genome sequencing and annotation.</title>
        <authorList>
            <consortium name="The Broad Institute Genomics Platform"/>
            <consortium name="The Broad Institute Genome Sequencing Center for Infectious Disease"/>
            <person name="Wu L."/>
            <person name="Ma J."/>
        </authorList>
    </citation>
    <scope>NUCLEOTIDE SEQUENCE [LARGE SCALE GENOMIC DNA]</scope>
    <source>
        <strain evidence="2">CCUG 38813</strain>
    </source>
</reference>
<dbReference type="RefSeq" id="WP_379723867.1">
    <property type="nucleotide sequence ID" value="NZ_JBHSMS010000056.1"/>
</dbReference>
<accession>A0ABW0PK70</accession>
<dbReference type="Proteomes" id="UP001596031">
    <property type="component" value="Unassembled WGS sequence"/>
</dbReference>
<sequence>MSTIFPNRLRVGNVVYSIYSYPLEPFLDALPTRPEKRSTINTVYGYVATWEAFEGRLYLVDINSEPHLQLFAKASGPIVASWFSGLVCGWRGQSRKASNPPRRFWNEQIVLDIVNGEIVREWVLDLRDVPDQTGAELDQSLPAFLMKPR</sequence>
<name>A0ABW0PK70_9BURK</name>
<proteinExistence type="predicted"/>
<evidence type="ECO:0000313" key="2">
    <source>
        <dbReference type="Proteomes" id="UP001596031"/>
    </source>
</evidence>
<gene>
    <name evidence="1" type="ORF">ACFPOU_17165</name>
</gene>
<keyword evidence="2" id="KW-1185">Reference proteome</keyword>
<protein>
    <submittedName>
        <fullName evidence="1">Uncharacterized protein</fullName>
    </submittedName>
</protein>
<evidence type="ECO:0000313" key="1">
    <source>
        <dbReference type="EMBL" id="MFC5512835.1"/>
    </source>
</evidence>